<feature type="region of interest" description="Disordered" evidence="1">
    <location>
        <begin position="28"/>
        <end position="49"/>
    </location>
</feature>
<evidence type="ECO:0000256" key="1">
    <source>
        <dbReference type="SAM" id="MobiDB-lite"/>
    </source>
</evidence>
<protein>
    <submittedName>
        <fullName evidence="2">Uncharacterized protein</fullName>
    </submittedName>
</protein>
<name>A0A0G1S630_9BACT</name>
<dbReference type="Proteomes" id="UP000034364">
    <property type="component" value="Unassembled WGS sequence"/>
</dbReference>
<evidence type="ECO:0000313" key="2">
    <source>
        <dbReference type="EMBL" id="KKU64862.1"/>
    </source>
</evidence>
<gene>
    <name evidence="2" type="ORF">UX87_C0003G0003</name>
</gene>
<proteinExistence type="predicted"/>
<sequence length="196" mass="21176">MKLILVLVGVISVAGLWLVSRSSVVQNKTEEPATMNANPSPEPIPVSEPRDAAAGETAAFEIKLNAKGKNIAALATRLTYRFEGTNPFKVIDASTKKEGLQLQSSAQLQEAGWAFPVNKVYVDQEQNMLIVDFSAVNLTPEGYVAAGEETVGTVQLQVLRDVSGVVFVPDPEQTKVITKQGEELTLENKPGVLWVK</sequence>
<reference evidence="2 3" key="1">
    <citation type="journal article" date="2015" name="Nature">
        <title>rRNA introns, odd ribosomes, and small enigmatic genomes across a large radiation of phyla.</title>
        <authorList>
            <person name="Brown C.T."/>
            <person name="Hug L.A."/>
            <person name="Thomas B.C."/>
            <person name="Sharon I."/>
            <person name="Castelle C.J."/>
            <person name="Singh A."/>
            <person name="Wilkins M.J."/>
            <person name="Williams K.H."/>
            <person name="Banfield J.F."/>
        </authorList>
    </citation>
    <scope>NUCLEOTIDE SEQUENCE [LARGE SCALE GENOMIC DNA]</scope>
</reference>
<dbReference type="AlphaFoldDB" id="A0A0G1S630"/>
<evidence type="ECO:0000313" key="3">
    <source>
        <dbReference type="Proteomes" id="UP000034364"/>
    </source>
</evidence>
<organism evidence="2 3">
    <name type="scientific">Candidatus Amesbacteria bacterium GW2011_GWA1_47_16</name>
    <dbReference type="NCBI Taxonomy" id="1618353"/>
    <lineage>
        <taxon>Bacteria</taxon>
        <taxon>Candidatus Amesiibacteriota</taxon>
    </lineage>
</organism>
<comment type="caution">
    <text evidence="2">The sequence shown here is derived from an EMBL/GenBank/DDBJ whole genome shotgun (WGS) entry which is preliminary data.</text>
</comment>
<dbReference type="EMBL" id="LCNV01000003">
    <property type="protein sequence ID" value="KKU64862.1"/>
    <property type="molecule type" value="Genomic_DNA"/>
</dbReference>
<accession>A0A0G1S630</accession>